<name>A0A3S5CG92_9PLAT</name>
<protein>
    <recommendedName>
        <fullName evidence="1">Rab-GAP TBC domain-containing protein</fullName>
    </recommendedName>
</protein>
<proteinExistence type="predicted"/>
<comment type="caution">
    <text evidence="2">The sequence shown here is derived from an EMBL/GenBank/DDBJ whole genome shotgun (WGS) entry which is preliminary data.</text>
</comment>
<dbReference type="AlphaFoldDB" id="A0A3S5CG92"/>
<organism evidence="2 3">
    <name type="scientific">Protopolystoma xenopodis</name>
    <dbReference type="NCBI Taxonomy" id="117903"/>
    <lineage>
        <taxon>Eukaryota</taxon>
        <taxon>Metazoa</taxon>
        <taxon>Spiralia</taxon>
        <taxon>Lophotrochozoa</taxon>
        <taxon>Platyhelminthes</taxon>
        <taxon>Monogenea</taxon>
        <taxon>Polyopisthocotylea</taxon>
        <taxon>Polystomatidea</taxon>
        <taxon>Polystomatidae</taxon>
        <taxon>Protopolystoma</taxon>
    </lineage>
</organism>
<dbReference type="InterPro" id="IPR035969">
    <property type="entry name" value="Rab-GAP_TBC_sf"/>
</dbReference>
<dbReference type="GO" id="GO:0005783">
    <property type="term" value="C:endoplasmic reticulum"/>
    <property type="evidence" value="ECO:0007669"/>
    <property type="project" value="TreeGrafter"/>
</dbReference>
<dbReference type="PROSITE" id="PS50086">
    <property type="entry name" value="TBC_RABGAP"/>
    <property type="match status" value="1"/>
</dbReference>
<dbReference type="Pfam" id="PF00566">
    <property type="entry name" value="RabGAP-TBC"/>
    <property type="match status" value="1"/>
</dbReference>
<dbReference type="Proteomes" id="UP000784294">
    <property type="component" value="Unassembled WGS sequence"/>
</dbReference>
<evidence type="ECO:0000313" key="3">
    <source>
        <dbReference type="Proteomes" id="UP000784294"/>
    </source>
</evidence>
<gene>
    <name evidence="2" type="ORF">PXEA_LOCUS12099</name>
</gene>
<dbReference type="PANTHER" id="PTHR13399:SF2">
    <property type="entry name" value="TRANSLOCON-ASSOCIATED PROTEIN SUBUNIT GAMMA"/>
    <property type="match status" value="1"/>
</dbReference>
<accession>A0A3S5CG92</accession>
<evidence type="ECO:0000313" key="2">
    <source>
        <dbReference type="EMBL" id="VEL18659.1"/>
    </source>
</evidence>
<dbReference type="PANTHER" id="PTHR13399">
    <property type="entry name" value="TRANSLOCON-ASSOCIATED PROTEIN TRAP , GAMMA SUBUNIT"/>
    <property type="match status" value="1"/>
</dbReference>
<feature type="domain" description="Rab-GAP TBC" evidence="1">
    <location>
        <begin position="7"/>
        <end position="220"/>
    </location>
</feature>
<dbReference type="Gene3D" id="1.10.8.270">
    <property type="entry name" value="putative rabgap domain of human tbc1 domain family member 14 like domains"/>
    <property type="match status" value="1"/>
</dbReference>
<dbReference type="SUPFAM" id="SSF47923">
    <property type="entry name" value="Ypt/Rab-GAP domain of gyp1p"/>
    <property type="match status" value="1"/>
</dbReference>
<dbReference type="OrthoDB" id="289721at2759"/>
<dbReference type="InterPro" id="IPR000195">
    <property type="entry name" value="Rab-GAP-TBC_dom"/>
</dbReference>
<keyword evidence="3" id="KW-1185">Reference proteome</keyword>
<reference evidence="2" key="1">
    <citation type="submission" date="2018-11" db="EMBL/GenBank/DDBJ databases">
        <authorList>
            <consortium name="Pathogen Informatics"/>
        </authorList>
    </citation>
    <scope>NUCLEOTIDE SEQUENCE</scope>
</reference>
<sequence length="220" mass="24833">MARLPQGIPAIFRQRIWLALADHQIASQHVDWTYVCRVAFNERMNPDDDSLGAQIVKDLHRTGCDQFGAGSTASAEDRAALKRVLLAYARWNKRVGYCQGFNILVAVILDVMQRDEEAALKVTPLSALLVPPISCDYFNVVFHFILFFVSQIMIYLIDFVLPESYFAQNLQALSVDMAVFRELLRERNPSLANHLDFLQAKAGMCPSFASILSDEILMFG</sequence>
<evidence type="ECO:0000259" key="1">
    <source>
        <dbReference type="PROSITE" id="PS50086"/>
    </source>
</evidence>
<dbReference type="Gene3D" id="1.10.472.80">
    <property type="entry name" value="Ypt/Rab-GAP domain of gyp1p, domain 3"/>
    <property type="match status" value="1"/>
</dbReference>
<dbReference type="EMBL" id="CAAALY010038005">
    <property type="protein sequence ID" value="VEL18659.1"/>
    <property type="molecule type" value="Genomic_DNA"/>
</dbReference>